<dbReference type="PANTHER" id="PTHR47926:SF344">
    <property type="entry name" value="OS07G0636900 PROTEIN"/>
    <property type="match status" value="1"/>
</dbReference>
<reference evidence="3" key="1">
    <citation type="submission" date="2021-01" db="UniProtKB">
        <authorList>
            <consortium name="EnsemblPlants"/>
        </authorList>
    </citation>
    <scope>IDENTIFICATION</scope>
</reference>
<dbReference type="PROSITE" id="PS51375">
    <property type="entry name" value="PPR"/>
    <property type="match status" value="4"/>
</dbReference>
<feature type="repeat" description="PPR" evidence="2">
    <location>
        <begin position="75"/>
        <end position="109"/>
    </location>
</feature>
<dbReference type="PANTHER" id="PTHR47926">
    <property type="entry name" value="PENTATRICOPEPTIDE REPEAT-CONTAINING PROTEIN"/>
    <property type="match status" value="1"/>
</dbReference>
<dbReference type="InterPro" id="IPR011990">
    <property type="entry name" value="TPR-like_helical_dom_sf"/>
</dbReference>
<dbReference type="GO" id="GO:0003723">
    <property type="term" value="F:RNA binding"/>
    <property type="evidence" value="ECO:0007669"/>
    <property type="project" value="InterPro"/>
</dbReference>
<feature type="repeat" description="PPR" evidence="2">
    <location>
        <begin position="161"/>
        <end position="191"/>
    </location>
</feature>
<dbReference type="Gramene" id="Kaladp0042s0241.1.v1.1">
    <property type="protein sequence ID" value="Kaladp0042s0241.1.v1.1.CDS.1"/>
    <property type="gene ID" value="Kaladp0042s0241.v1.1"/>
</dbReference>
<evidence type="ECO:0000256" key="1">
    <source>
        <dbReference type="ARBA" id="ARBA00022737"/>
    </source>
</evidence>
<dbReference type="Pfam" id="PF13041">
    <property type="entry name" value="PPR_2"/>
    <property type="match status" value="2"/>
</dbReference>
<keyword evidence="4" id="KW-1185">Reference proteome</keyword>
<name>A0A7N0TRC2_KALFE</name>
<dbReference type="Proteomes" id="UP000594263">
    <property type="component" value="Unplaced"/>
</dbReference>
<dbReference type="InterPro" id="IPR046960">
    <property type="entry name" value="PPR_At4g14850-like_plant"/>
</dbReference>
<dbReference type="AlphaFoldDB" id="A0A7N0TRC2"/>
<dbReference type="GO" id="GO:0009451">
    <property type="term" value="P:RNA modification"/>
    <property type="evidence" value="ECO:0007669"/>
    <property type="project" value="InterPro"/>
</dbReference>
<dbReference type="Gene3D" id="1.25.40.10">
    <property type="entry name" value="Tetratricopeptide repeat domain"/>
    <property type="match status" value="4"/>
</dbReference>
<organism evidence="3 4">
    <name type="scientific">Kalanchoe fedtschenkoi</name>
    <name type="common">Lavender scallops</name>
    <name type="synonym">South American air plant</name>
    <dbReference type="NCBI Taxonomy" id="63787"/>
    <lineage>
        <taxon>Eukaryota</taxon>
        <taxon>Viridiplantae</taxon>
        <taxon>Streptophyta</taxon>
        <taxon>Embryophyta</taxon>
        <taxon>Tracheophyta</taxon>
        <taxon>Spermatophyta</taxon>
        <taxon>Magnoliopsida</taxon>
        <taxon>eudicotyledons</taxon>
        <taxon>Gunneridae</taxon>
        <taxon>Pentapetalae</taxon>
        <taxon>Saxifragales</taxon>
        <taxon>Crassulaceae</taxon>
        <taxon>Kalanchoe</taxon>
    </lineage>
</organism>
<evidence type="ECO:0008006" key="5">
    <source>
        <dbReference type="Google" id="ProtNLM"/>
    </source>
</evidence>
<dbReference type="EnsemblPlants" id="Kaladp0042s0241.1.v1.1">
    <property type="protein sequence ID" value="Kaladp0042s0241.1.v1.1.CDS.1"/>
    <property type="gene ID" value="Kaladp0042s0241.v1.1"/>
</dbReference>
<evidence type="ECO:0000256" key="2">
    <source>
        <dbReference type="PROSITE-ProRule" id="PRU00708"/>
    </source>
</evidence>
<dbReference type="OMA" id="HFRVISE"/>
<dbReference type="Pfam" id="PF20431">
    <property type="entry name" value="E_motif"/>
    <property type="match status" value="1"/>
</dbReference>
<dbReference type="NCBIfam" id="TIGR00756">
    <property type="entry name" value="PPR"/>
    <property type="match status" value="4"/>
</dbReference>
<dbReference type="FunFam" id="1.25.40.10:FF:000242">
    <property type="entry name" value="Pentatricopeptide repeat-containing protein"/>
    <property type="match status" value="1"/>
</dbReference>
<proteinExistence type="predicted"/>
<dbReference type="InterPro" id="IPR046848">
    <property type="entry name" value="E_motif"/>
</dbReference>
<accession>A0A7N0TRC2</accession>
<feature type="repeat" description="PPR" evidence="2">
    <location>
        <begin position="192"/>
        <end position="226"/>
    </location>
</feature>
<dbReference type="Pfam" id="PF01535">
    <property type="entry name" value="PPR"/>
    <property type="match status" value="7"/>
</dbReference>
<evidence type="ECO:0000313" key="4">
    <source>
        <dbReference type="Proteomes" id="UP000594263"/>
    </source>
</evidence>
<protein>
    <recommendedName>
        <fullName evidence="5">Pentatricopeptide repeat-containing protein</fullName>
    </recommendedName>
</protein>
<dbReference type="InterPro" id="IPR002885">
    <property type="entry name" value="PPR_rpt"/>
</dbReference>
<evidence type="ECO:0000313" key="3">
    <source>
        <dbReference type="EnsemblPlants" id="Kaladp0042s0241.1.v1.1.CDS.1"/>
    </source>
</evidence>
<sequence>MEADESRRMAGRTLSSKLGALTTMSQLQPTQAQIIKLGLETDPLILSALLTAATRSPSGCLTHAQAIFSSTSTDNVYHCNIMIRAYASSLFPLRGLHVYNRMRRRGVRHDNFTYTFVLKACAAALRASDDGGDDSEHWLALLAAKGFEIHASIFRSGFGYDHFIHNLLIHMYAQCGSVRLARKVFDEMVDRNAHTWNIMISAYDQAGDFDTSDQLFNSMPARNVVSWNTLLARYVRLCDVTAAERVLNEMPIRDSVSWNTIIALYVQTKDYDRALGLFREMQAAGVDPTEVTLISVLGACAETGALEVGREIHQTLRRKQSRIEGYLGNALVDMYAKCGEMSSARRVFNELKMKHVACWNAMIVGLAVHGYSGEALKLFAAMGTSPHEATPNRITFMGVLTACSHKGLVEEGRGFFRRMTSEYSIRPDVKHYGCMVGLLSRSGQLSEAFHLIQEASLDTKAPLWRTLLGSCRIHSNVELADECFSQLAGCLTDGDYVLLSNIYAEAERWDDVQRVRNAMIDSKVAKQSGYSNFQSANAS</sequence>
<keyword evidence="1" id="KW-0677">Repeat</keyword>
<feature type="repeat" description="PPR" evidence="2">
    <location>
        <begin position="254"/>
        <end position="288"/>
    </location>
</feature>